<dbReference type="SUPFAM" id="SSF56954">
    <property type="entry name" value="Outer membrane efflux proteins (OEP)"/>
    <property type="match status" value="1"/>
</dbReference>
<feature type="region of interest" description="Disordered" evidence="2">
    <location>
        <begin position="492"/>
        <end position="511"/>
    </location>
</feature>
<dbReference type="OrthoDB" id="5757211at2"/>
<dbReference type="EMBL" id="RYZH01000027">
    <property type="protein sequence ID" value="RUL87029.1"/>
    <property type="molecule type" value="Genomic_DNA"/>
</dbReference>
<dbReference type="Pfam" id="PF02321">
    <property type="entry name" value="OEP"/>
    <property type="match status" value="2"/>
</dbReference>
<keyword evidence="4" id="KW-1185">Reference proteome</keyword>
<evidence type="ECO:0000313" key="3">
    <source>
        <dbReference type="EMBL" id="RUL87029.1"/>
    </source>
</evidence>
<evidence type="ECO:0000256" key="2">
    <source>
        <dbReference type="SAM" id="MobiDB-lite"/>
    </source>
</evidence>
<dbReference type="InterPro" id="IPR003423">
    <property type="entry name" value="OMP_efflux"/>
</dbReference>
<reference evidence="3 4" key="2">
    <citation type="submission" date="2019-01" db="EMBL/GenBank/DDBJ databases">
        <title>Tautonia sociabilis, a novel thermotolerant planctomycete of Isosphaeraceae family, isolated from a 4000 m deep subterranean habitat.</title>
        <authorList>
            <person name="Kovaleva O.L."/>
            <person name="Elcheninov A.G."/>
            <person name="Van Heerden E."/>
            <person name="Toshchakov S.V."/>
            <person name="Novikov A."/>
            <person name="Bonch-Osmolovskaya E.A."/>
            <person name="Kublanov I.V."/>
        </authorList>
    </citation>
    <scope>NUCLEOTIDE SEQUENCE [LARGE SCALE GENOMIC DNA]</scope>
    <source>
        <strain evidence="3 4">GM2012</strain>
    </source>
</reference>
<comment type="caution">
    <text evidence="3">The sequence shown here is derived from an EMBL/GenBank/DDBJ whole genome shotgun (WGS) entry which is preliminary data.</text>
</comment>
<evidence type="ECO:0000313" key="4">
    <source>
        <dbReference type="Proteomes" id="UP000280296"/>
    </source>
</evidence>
<dbReference type="Gene3D" id="1.20.1600.10">
    <property type="entry name" value="Outer membrane efflux proteins (OEP)"/>
    <property type="match status" value="1"/>
</dbReference>
<sequence>MFRKDLKGGAAPARPALAHALRTGMTLACLASALGPQGWAHAEDRHATRTAQAAPVHDPSAHGDATRAPAGVPPALPEPMAAPTTIATTPAPAAGLGLADFERLALERNPTLRQAFAQLDAARSRSFQAGLYPNPVIGYTAEQIGVPSEVAAEGTFGRNRTPGELQGGFVQQEIVTGGKLRLSRAKFAEEANTARWQAEAQRFRVLNGVRVAYFEVAADQGTIELERQLVAINEDAVRTTEELVNVGQANEPDLLQARVEAHRARVALRNAENRYRADWEMLVALAGAPELRPLPLDMRPLEAEAAPLDFDAVLADLLHRSPEIQAALAEIRRDQIMVRRERAEPIPNITIQGVTGYNYEFGITTAGVQASIPLPVWNRNQGTVREAMADLSRARAEYERVGLSIRQRLADAYNRYEDARQSVEDYRAETLPLARRAFEVQSENFRQRRAAWPQVLVARRTLVDLQLDYTMSLLELRRAEVEIAGMLLVDGLTPPAGPTPQGHIEATPQPR</sequence>
<dbReference type="RefSeq" id="WP_126726215.1">
    <property type="nucleotide sequence ID" value="NZ_RYZH01000027.1"/>
</dbReference>
<comment type="similarity">
    <text evidence="1">Belongs to the outer membrane factor (OMF) (TC 1.B.17) family.</text>
</comment>
<name>A0A432MI58_9BACT</name>
<dbReference type="PANTHER" id="PTHR30203:SF24">
    <property type="entry name" value="BLR4935 PROTEIN"/>
    <property type="match status" value="1"/>
</dbReference>
<feature type="region of interest" description="Disordered" evidence="2">
    <location>
        <begin position="41"/>
        <end position="82"/>
    </location>
</feature>
<dbReference type="PANTHER" id="PTHR30203">
    <property type="entry name" value="OUTER MEMBRANE CATION EFFLUX PROTEIN"/>
    <property type="match status" value="1"/>
</dbReference>
<dbReference type="Proteomes" id="UP000280296">
    <property type="component" value="Unassembled WGS sequence"/>
</dbReference>
<dbReference type="InterPro" id="IPR010131">
    <property type="entry name" value="MdtP/NodT-like"/>
</dbReference>
<organism evidence="3 4">
    <name type="scientific">Tautonia sociabilis</name>
    <dbReference type="NCBI Taxonomy" id="2080755"/>
    <lineage>
        <taxon>Bacteria</taxon>
        <taxon>Pseudomonadati</taxon>
        <taxon>Planctomycetota</taxon>
        <taxon>Planctomycetia</taxon>
        <taxon>Isosphaerales</taxon>
        <taxon>Isosphaeraceae</taxon>
        <taxon>Tautonia</taxon>
    </lineage>
</organism>
<gene>
    <name evidence="3" type="ORF">TsocGM_14645</name>
</gene>
<dbReference type="AlphaFoldDB" id="A0A432MI58"/>
<protein>
    <submittedName>
        <fullName evidence="3">TolC family protein</fullName>
    </submittedName>
</protein>
<reference evidence="3 4" key="1">
    <citation type="submission" date="2018-12" db="EMBL/GenBank/DDBJ databases">
        <authorList>
            <person name="Toschakov S.V."/>
        </authorList>
    </citation>
    <scope>NUCLEOTIDE SEQUENCE [LARGE SCALE GENOMIC DNA]</scope>
    <source>
        <strain evidence="3 4">GM2012</strain>
    </source>
</reference>
<evidence type="ECO:0000256" key="1">
    <source>
        <dbReference type="ARBA" id="ARBA00007613"/>
    </source>
</evidence>
<accession>A0A432MI58</accession>
<proteinExistence type="inferred from homology"/>
<dbReference type="GO" id="GO:0015562">
    <property type="term" value="F:efflux transmembrane transporter activity"/>
    <property type="evidence" value="ECO:0007669"/>
    <property type="project" value="InterPro"/>
</dbReference>